<evidence type="ECO:0000256" key="5">
    <source>
        <dbReference type="SAM" id="Phobius"/>
    </source>
</evidence>
<reference evidence="7 8" key="1">
    <citation type="submission" date="2022-04" db="EMBL/GenBank/DDBJ databases">
        <authorList>
            <person name="Ye Y.-Q."/>
            <person name="Du Z.-J."/>
        </authorList>
    </citation>
    <scope>NUCLEOTIDE SEQUENCE [LARGE SCALE GENOMIC DNA]</scope>
    <source>
        <strain evidence="7 8">A6E488</strain>
    </source>
</reference>
<feature type="transmembrane region" description="Helical" evidence="5">
    <location>
        <begin position="84"/>
        <end position="103"/>
    </location>
</feature>
<keyword evidence="4 5" id="KW-0472">Membrane</keyword>
<feature type="domain" description="Major facilitator superfamily (MFS) profile" evidence="6">
    <location>
        <begin position="19"/>
        <end position="462"/>
    </location>
</feature>
<gene>
    <name evidence="7" type="ORF">MUB46_06295</name>
</gene>
<feature type="transmembrane region" description="Helical" evidence="5">
    <location>
        <begin position="304"/>
        <end position="326"/>
    </location>
</feature>
<dbReference type="RefSeq" id="WP_261615042.1">
    <property type="nucleotide sequence ID" value="NZ_JALIDZ010000003.1"/>
</dbReference>
<dbReference type="PROSITE" id="PS50850">
    <property type="entry name" value="MFS"/>
    <property type="match status" value="1"/>
</dbReference>
<name>A0AAW5QYG9_9HYPH</name>
<dbReference type="PANTHER" id="PTHR23501">
    <property type="entry name" value="MAJOR FACILITATOR SUPERFAMILY"/>
    <property type="match status" value="1"/>
</dbReference>
<dbReference type="Gene3D" id="1.20.1250.20">
    <property type="entry name" value="MFS general substrate transporter like domains"/>
    <property type="match status" value="2"/>
</dbReference>
<proteinExistence type="predicted"/>
<feature type="transmembrane region" description="Helical" evidence="5">
    <location>
        <begin position="405"/>
        <end position="423"/>
    </location>
</feature>
<sequence length="466" mass="48138">MADGGETSFAAVLRGGGATVAVLCLGVWLHAADSLLAATVMPSAVEDIGGLAWIYWTIALYELGSIAAGFLAALIALKFGLRHAMAGAALVYAVGCAASAAAPDMSTMLIGRLLQGLGGGWMMALCHVGMAQLFPERHWPKLLALISATWGASALVGPLVGGAFATIGLWRGAFVAFGVQAVLFAGLSLLLFPARRSDVVDDAVFPWRRLMLVSLGVLVILGAGVRPQPLLAVVLVAAGFACLFLALRLDGRSPLRLLPPSPLALAKPWGAGYLMVLALSIATVSFTVYGPLLMEALYGITPFTAGLMIAVESVSWTIAAIVFVNAGPKLEAWLIRLGSLAISGGILGFALTMPNGPLEALLPWAVLQGAGFGMAWAFIIRRIVASVAKAERERASSAVPTLQMLGYAIGSALSGIVANTVGLGHGTSPQAVESASFWVFAVFLPVAAVGIWAAWRLASRDVPATA</sequence>
<feature type="transmembrane region" description="Helical" evidence="5">
    <location>
        <begin position="270"/>
        <end position="292"/>
    </location>
</feature>
<dbReference type="InterPro" id="IPR036259">
    <property type="entry name" value="MFS_trans_sf"/>
</dbReference>
<feature type="transmembrane region" description="Helical" evidence="5">
    <location>
        <begin position="52"/>
        <end position="77"/>
    </location>
</feature>
<evidence type="ECO:0000313" key="7">
    <source>
        <dbReference type="EMBL" id="MCT8971461.1"/>
    </source>
</evidence>
<keyword evidence="8" id="KW-1185">Reference proteome</keyword>
<feature type="transmembrane region" description="Helical" evidence="5">
    <location>
        <begin position="12"/>
        <end position="32"/>
    </location>
</feature>
<dbReference type="SUPFAM" id="SSF103473">
    <property type="entry name" value="MFS general substrate transporter"/>
    <property type="match status" value="1"/>
</dbReference>
<evidence type="ECO:0000256" key="2">
    <source>
        <dbReference type="ARBA" id="ARBA00022692"/>
    </source>
</evidence>
<dbReference type="PANTHER" id="PTHR23501:SF154">
    <property type="entry name" value="MULTIDRUG-EFFLUX TRANSPORTER RV1634-RELATED"/>
    <property type="match status" value="1"/>
</dbReference>
<feature type="transmembrane region" description="Helical" evidence="5">
    <location>
        <begin position="230"/>
        <end position="249"/>
    </location>
</feature>
<evidence type="ECO:0000313" key="8">
    <source>
        <dbReference type="Proteomes" id="UP001320898"/>
    </source>
</evidence>
<organism evidence="7 8">
    <name type="scientific">Microbaculum marinisediminis</name>
    <dbReference type="NCBI Taxonomy" id="2931392"/>
    <lineage>
        <taxon>Bacteria</taxon>
        <taxon>Pseudomonadati</taxon>
        <taxon>Pseudomonadota</taxon>
        <taxon>Alphaproteobacteria</taxon>
        <taxon>Hyphomicrobiales</taxon>
        <taxon>Tepidamorphaceae</taxon>
        <taxon>Microbaculum</taxon>
    </lineage>
</organism>
<comment type="caution">
    <text evidence="7">The sequence shown here is derived from an EMBL/GenBank/DDBJ whole genome shotgun (WGS) entry which is preliminary data.</text>
</comment>
<dbReference type="AlphaFoldDB" id="A0AAW5QYG9"/>
<evidence type="ECO:0000256" key="4">
    <source>
        <dbReference type="ARBA" id="ARBA00023136"/>
    </source>
</evidence>
<keyword evidence="3 5" id="KW-1133">Transmembrane helix</keyword>
<dbReference type="Proteomes" id="UP001320898">
    <property type="component" value="Unassembled WGS sequence"/>
</dbReference>
<feature type="transmembrane region" description="Helical" evidence="5">
    <location>
        <begin position="333"/>
        <end position="353"/>
    </location>
</feature>
<feature type="transmembrane region" description="Helical" evidence="5">
    <location>
        <begin position="206"/>
        <end position="224"/>
    </location>
</feature>
<dbReference type="GO" id="GO:0005886">
    <property type="term" value="C:plasma membrane"/>
    <property type="evidence" value="ECO:0007669"/>
    <property type="project" value="TreeGrafter"/>
</dbReference>
<comment type="subcellular location">
    <subcellularLocation>
        <location evidence="1">Membrane</location>
        <topology evidence="1">Multi-pass membrane protein</topology>
    </subcellularLocation>
</comment>
<dbReference type="GO" id="GO:0022857">
    <property type="term" value="F:transmembrane transporter activity"/>
    <property type="evidence" value="ECO:0007669"/>
    <property type="project" value="InterPro"/>
</dbReference>
<evidence type="ECO:0000256" key="3">
    <source>
        <dbReference type="ARBA" id="ARBA00022989"/>
    </source>
</evidence>
<dbReference type="InterPro" id="IPR020846">
    <property type="entry name" value="MFS_dom"/>
</dbReference>
<accession>A0AAW5QYG9</accession>
<protein>
    <submittedName>
        <fullName evidence="7">MFS transporter</fullName>
    </submittedName>
</protein>
<feature type="transmembrane region" description="Helical" evidence="5">
    <location>
        <begin position="142"/>
        <end position="167"/>
    </location>
</feature>
<dbReference type="EMBL" id="JALIDZ010000003">
    <property type="protein sequence ID" value="MCT8971461.1"/>
    <property type="molecule type" value="Genomic_DNA"/>
</dbReference>
<feature type="transmembrane region" description="Helical" evidence="5">
    <location>
        <begin position="109"/>
        <end position="130"/>
    </location>
</feature>
<evidence type="ECO:0000256" key="1">
    <source>
        <dbReference type="ARBA" id="ARBA00004141"/>
    </source>
</evidence>
<dbReference type="InterPro" id="IPR011701">
    <property type="entry name" value="MFS"/>
</dbReference>
<keyword evidence="2 5" id="KW-0812">Transmembrane</keyword>
<feature type="transmembrane region" description="Helical" evidence="5">
    <location>
        <begin position="435"/>
        <end position="455"/>
    </location>
</feature>
<feature type="transmembrane region" description="Helical" evidence="5">
    <location>
        <begin position="365"/>
        <end position="384"/>
    </location>
</feature>
<dbReference type="Pfam" id="PF07690">
    <property type="entry name" value="MFS_1"/>
    <property type="match status" value="1"/>
</dbReference>
<feature type="transmembrane region" description="Helical" evidence="5">
    <location>
        <begin position="173"/>
        <end position="194"/>
    </location>
</feature>
<evidence type="ECO:0000259" key="6">
    <source>
        <dbReference type="PROSITE" id="PS50850"/>
    </source>
</evidence>